<proteinExistence type="predicted"/>
<dbReference type="EMBL" id="JACHVA010000040">
    <property type="protein sequence ID" value="MBC2600896.1"/>
    <property type="molecule type" value="Genomic_DNA"/>
</dbReference>
<sequence>MTFLALYIISGLISYLWLNRKTKEGVQPAYGLFMLNGFGIWIVIFLWPIIIPFTVIDNAIQERELNSRRNQEEPQRVDMGREIGKLGETLTAQSPTGRVWVDGKEYESRSTRSFISKGKKIRVVGHSMDYLQIEGVDSDITHRSDRSRRKT</sequence>
<evidence type="ECO:0000313" key="4">
    <source>
        <dbReference type="Proteomes" id="UP000525652"/>
    </source>
</evidence>
<organism evidence="3 4">
    <name type="scientific">Puniceicoccus vermicola</name>
    <dbReference type="NCBI Taxonomy" id="388746"/>
    <lineage>
        <taxon>Bacteria</taxon>
        <taxon>Pseudomonadati</taxon>
        <taxon>Verrucomicrobiota</taxon>
        <taxon>Opitutia</taxon>
        <taxon>Puniceicoccales</taxon>
        <taxon>Puniceicoccaceae</taxon>
        <taxon>Puniceicoccus</taxon>
    </lineage>
</organism>
<keyword evidence="4" id="KW-1185">Reference proteome</keyword>
<dbReference type="InterPro" id="IPR012340">
    <property type="entry name" value="NA-bd_OB-fold"/>
</dbReference>
<feature type="domain" description="NfeD-like C-terminal" evidence="2">
    <location>
        <begin position="82"/>
        <end position="125"/>
    </location>
</feature>
<dbReference type="Gene3D" id="2.40.50.140">
    <property type="entry name" value="Nucleic acid-binding proteins"/>
    <property type="match status" value="1"/>
</dbReference>
<dbReference type="SUPFAM" id="SSF141322">
    <property type="entry name" value="NfeD domain-like"/>
    <property type="match status" value="1"/>
</dbReference>
<keyword evidence="1" id="KW-1133">Transmembrane helix</keyword>
<evidence type="ECO:0000259" key="2">
    <source>
        <dbReference type="Pfam" id="PF01957"/>
    </source>
</evidence>
<dbReference type="Proteomes" id="UP000525652">
    <property type="component" value="Unassembled WGS sequence"/>
</dbReference>
<evidence type="ECO:0000313" key="3">
    <source>
        <dbReference type="EMBL" id="MBC2600896.1"/>
    </source>
</evidence>
<dbReference type="AlphaFoldDB" id="A0A7X1AVR2"/>
<dbReference type="Pfam" id="PF01957">
    <property type="entry name" value="NfeD"/>
    <property type="match status" value="1"/>
</dbReference>
<name>A0A7X1AVR2_9BACT</name>
<gene>
    <name evidence="3" type="ORF">H5P30_03785</name>
</gene>
<evidence type="ECO:0000256" key="1">
    <source>
        <dbReference type="SAM" id="Phobius"/>
    </source>
</evidence>
<accession>A0A7X1AVR2</accession>
<keyword evidence="1" id="KW-0812">Transmembrane</keyword>
<keyword evidence="1" id="KW-0472">Membrane</keyword>
<protein>
    <recommendedName>
        <fullName evidence="2">NfeD-like C-terminal domain-containing protein</fullName>
    </recommendedName>
</protein>
<comment type="caution">
    <text evidence="3">The sequence shown here is derived from an EMBL/GenBank/DDBJ whole genome shotgun (WGS) entry which is preliminary data.</text>
</comment>
<feature type="transmembrane region" description="Helical" evidence="1">
    <location>
        <begin position="38"/>
        <end position="60"/>
    </location>
</feature>
<reference evidence="3 4" key="1">
    <citation type="submission" date="2020-07" db="EMBL/GenBank/DDBJ databases">
        <authorList>
            <person name="Feng X."/>
        </authorList>
    </citation>
    <scope>NUCLEOTIDE SEQUENCE [LARGE SCALE GENOMIC DNA]</scope>
    <source>
        <strain evidence="3 4">JCM14086</strain>
    </source>
</reference>
<dbReference type="RefSeq" id="WP_185691631.1">
    <property type="nucleotide sequence ID" value="NZ_JACHVA010000040.1"/>
</dbReference>
<dbReference type="InterPro" id="IPR002810">
    <property type="entry name" value="NfeD-like_C"/>
</dbReference>